<reference evidence="3" key="1">
    <citation type="submission" date="2016-06" db="EMBL/GenBank/DDBJ databases">
        <authorList>
            <person name="Zhan P."/>
        </authorList>
    </citation>
    <scope>NUCLEOTIDE SEQUENCE [LARGE SCALE GENOMIC DNA]</scope>
    <source>
        <strain evidence="3">T28</strain>
    </source>
</reference>
<dbReference type="OrthoDB" id="9773932at2"/>
<keyword evidence="3" id="KW-1185">Reference proteome</keyword>
<accession>A0A1B7ZCC7</accession>
<dbReference type="STRING" id="1836467.BTR34_12065"/>
<dbReference type="AlphaFoldDB" id="A0A1B7ZCC7"/>
<name>A0A1B7ZCC7_9FLAO</name>
<dbReference type="InterPro" id="IPR016181">
    <property type="entry name" value="Acyl_CoA_acyltransferase"/>
</dbReference>
<gene>
    <name evidence="2" type="ORF">A9200_15720</name>
</gene>
<sequence length="325" mass="37710">MFSFIKCDNVQVWNNFLEKEKASQMVTIAHNPCLGGILSKTFGYSAQNYLIKKEDEIVGVLPTVTIGNKMVSMPHFSYGGPILKEHSLDNFDMSLFFKDGKYEVRSFNKLSKHYSEEKISCILELKPTEDEMIMTVQKKLRQKIRKVAKMDFRVVSGGAELLDDYYKAFTTRMLKFGSPPLGRQFFKNLLEEYENGDVQITIIYDGDKIITAGFSISYLGFNELCWSGTDDEYNKHNVNALLFWEMIKTSIEKGHRYFSFGRSTKESSQHFFKKLWSPIEMPIYYNLSQAPGTSIKDMEFLTKIWKHQPLKTSQILGHYVSKYVY</sequence>
<dbReference type="Gene3D" id="3.40.630.30">
    <property type="match status" value="1"/>
</dbReference>
<dbReference type="InterPro" id="IPR050644">
    <property type="entry name" value="PG_Glycine_Bridge_Synth"/>
</dbReference>
<organism evidence="2 3">
    <name type="scientific">Maribacter hydrothermalis</name>
    <dbReference type="NCBI Taxonomy" id="1836467"/>
    <lineage>
        <taxon>Bacteria</taxon>
        <taxon>Pseudomonadati</taxon>
        <taxon>Bacteroidota</taxon>
        <taxon>Flavobacteriia</taxon>
        <taxon>Flavobacteriales</taxon>
        <taxon>Flavobacteriaceae</taxon>
        <taxon>Maribacter</taxon>
    </lineage>
</organism>
<comment type="caution">
    <text evidence="2">The sequence shown here is derived from an EMBL/GenBank/DDBJ whole genome shotgun (WGS) entry which is preliminary data.</text>
</comment>
<evidence type="ECO:0000259" key="1">
    <source>
        <dbReference type="Pfam" id="PF13480"/>
    </source>
</evidence>
<proteinExistence type="predicted"/>
<dbReference type="Pfam" id="PF13480">
    <property type="entry name" value="Acetyltransf_6"/>
    <property type="match status" value="1"/>
</dbReference>
<evidence type="ECO:0000313" key="2">
    <source>
        <dbReference type="EMBL" id="OBR40560.1"/>
    </source>
</evidence>
<evidence type="ECO:0000313" key="3">
    <source>
        <dbReference type="Proteomes" id="UP000092164"/>
    </source>
</evidence>
<dbReference type="EMBL" id="LZFP01000007">
    <property type="protein sequence ID" value="OBR40560.1"/>
    <property type="molecule type" value="Genomic_DNA"/>
</dbReference>
<protein>
    <recommendedName>
        <fullName evidence="1">BioF2-like acetyltransferase domain-containing protein</fullName>
    </recommendedName>
</protein>
<feature type="domain" description="BioF2-like acetyltransferase" evidence="1">
    <location>
        <begin position="137"/>
        <end position="264"/>
    </location>
</feature>
<dbReference type="SUPFAM" id="SSF55729">
    <property type="entry name" value="Acyl-CoA N-acyltransferases (Nat)"/>
    <property type="match status" value="1"/>
</dbReference>
<dbReference type="Proteomes" id="UP000092164">
    <property type="component" value="Unassembled WGS sequence"/>
</dbReference>
<dbReference type="RefSeq" id="WP_068483788.1">
    <property type="nucleotide sequence ID" value="NZ_CP018760.1"/>
</dbReference>
<dbReference type="PANTHER" id="PTHR36174:SF1">
    <property type="entry name" value="LIPID II:GLYCINE GLYCYLTRANSFERASE"/>
    <property type="match status" value="1"/>
</dbReference>
<dbReference type="InterPro" id="IPR038740">
    <property type="entry name" value="BioF2-like_GNAT_dom"/>
</dbReference>
<dbReference type="KEGG" id="mart:BTR34_12065"/>
<dbReference type="PANTHER" id="PTHR36174">
    <property type="entry name" value="LIPID II:GLYCINE GLYCYLTRANSFERASE"/>
    <property type="match status" value="1"/>
</dbReference>